<dbReference type="PANTHER" id="PTHR36203:SF1">
    <property type="entry name" value="ASCORBATE-SPECIFIC PTS SYSTEM EIIA COMPONENT"/>
    <property type="match status" value="1"/>
</dbReference>
<keyword evidence="2" id="KW-0813">Transport</keyword>
<evidence type="ECO:0000256" key="5">
    <source>
        <dbReference type="ARBA" id="ARBA00022679"/>
    </source>
</evidence>
<evidence type="ECO:0000256" key="2">
    <source>
        <dbReference type="ARBA" id="ARBA00022448"/>
    </source>
</evidence>
<keyword evidence="14" id="KW-0762">Sugar transport</keyword>
<accession>A0A9D9DW24</accession>
<dbReference type="InterPro" id="IPR013011">
    <property type="entry name" value="PTS_EIIB_2"/>
</dbReference>
<dbReference type="Pfam" id="PF00359">
    <property type="entry name" value="PTS_EIIA_2"/>
    <property type="match status" value="1"/>
</dbReference>
<feature type="domain" description="PTS EIIA type-2" evidence="11">
    <location>
        <begin position="264"/>
        <end position="405"/>
    </location>
</feature>
<evidence type="ECO:0000256" key="7">
    <source>
        <dbReference type="ARBA" id="ARBA00022777"/>
    </source>
</evidence>
<evidence type="ECO:0000256" key="6">
    <source>
        <dbReference type="ARBA" id="ARBA00022683"/>
    </source>
</evidence>
<dbReference type="PROSITE" id="PS51372">
    <property type="entry name" value="PRD_2"/>
    <property type="match status" value="1"/>
</dbReference>
<dbReference type="GO" id="GO:0006355">
    <property type="term" value="P:regulation of DNA-templated transcription"/>
    <property type="evidence" value="ECO:0007669"/>
    <property type="project" value="InterPro"/>
</dbReference>
<dbReference type="Gene3D" id="3.40.50.2300">
    <property type="match status" value="1"/>
</dbReference>
<protein>
    <recommendedName>
        <fullName evidence="9">Ascorbate-specific PTS system EIIA component</fullName>
    </recommendedName>
    <alternativeName>
        <fullName evidence="10">Ascorbate-specific phosphotransferase enzyme IIA component</fullName>
    </alternativeName>
</protein>
<feature type="domain" description="PRD" evidence="13">
    <location>
        <begin position="10"/>
        <end position="117"/>
    </location>
</feature>
<dbReference type="SUPFAM" id="SSF55804">
    <property type="entry name" value="Phoshotransferase/anion transport protein"/>
    <property type="match status" value="1"/>
</dbReference>
<dbReference type="EMBL" id="JADIMX010000029">
    <property type="protein sequence ID" value="MBO8433980.1"/>
    <property type="molecule type" value="Genomic_DNA"/>
</dbReference>
<evidence type="ECO:0000256" key="9">
    <source>
        <dbReference type="ARBA" id="ARBA00041175"/>
    </source>
</evidence>
<dbReference type="PROSITE" id="PS51094">
    <property type="entry name" value="PTS_EIIA_TYPE_2"/>
    <property type="match status" value="1"/>
</dbReference>
<feature type="non-terminal residue" evidence="14">
    <location>
        <position position="1"/>
    </location>
</feature>
<comment type="function">
    <text evidence="8">The phosphoenolpyruvate-dependent sugar phosphotransferase system (sugar PTS), a major carbohydrate active transport system, catalyzes the phosphorylation of incoming sugar substrates concomitantly with their translocation across the cell membrane. The enzyme II UlaABC PTS system is involved in ascorbate transport.</text>
</comment>
<dbReference type="Proteomes" id="UP000823611">
    <property type="component" value="Unassembled WGS sequence"/>
</dbReference>
<evidence type="ECO:0000256" key="3">
    <source>
        <dbReference type="ARBA" id="ARBA00022490"/>
    </source>
</evidence>
<keyword evidence="4" id="KW-0597">Phosphoprotein</keyword>
<dbReference type="GO" id="GO:0016301">
    <property type="term" value="F:kinase activity"/>
    <property type="evidence" value="ECO:0007669"/>
    <property type="project" value="UniProtKB-KW"/>
</dbReference>
<dbReference type="GO" id="GO:0008982">
    <property type="term" value="F:protein-N(PI)-phosphohistidine-sugar phosphotransferase activity"/>
    <property type="evidence" value="ECO:0007669"/>
    <property type="project" value="InterPro"/>
</dbReference>
<feature type="domain" description="PTS EIIB type-2" evidence="12">
    <location>
        <begin position="124"/>
        <end position="211"/>
    </location>
</feature>
<evidence type="ECO:0000259" key="13">
    <source>
        <dbReference type="PROSITE" id="PS51372"/>
    </source>
</evidence>
<keyword evidence="7" id="KW-0418">Kinase</keyword>
<evidence type="ECO:0000256" key="4">
    <source>
        <dbReference type="ARBA" id="ARBA00022553"/>
    </source>
</evidence>
<keyword evidence="6" id="KW-0598">Phosphotransferase system</keyword>
<organism evidence="14 15">
    <name type="scientific">Candidatus Fimicola merdigallinarum</name>
    <dbReference type="NCBI Taxonomy" id="2840819"/>
    <lineage>
        <taxon>Bacteria</taxon>
        <taxon>Bacillati</taxon>
        <taxon>Bacillota</taxon>
        <taxon>Clostridia</taxon>
        <taxon>Lachnospirales</taxon>
        <taxon>Lachnospiraceae</taxon>
        <taxon>Lachnospiraceae incertae sedis</taxon>
        <taxon>Candidatus Fimicola</taxon>
    </lineage>
</organism>
<proteinExistence type="predicted"/>
<gene>
    <name evidence="14" type="ORF">IAC55_01490</name>
</gene>
<dbReference type="AlphaFoldDB" id="A0A9D9DW24"/>
<evidence type="ECO:0000256" key="10">
    <source>
        <dbReference type="ARBA" id="ARBA00042072"/>
    </source>
</evidence>
<dbReference type="InterPro" id="IPR036634">
    <property type="entry name" value="PRD_sf"/>
</dbReference>
<dbReference type="InterPro" id="IPR016152">
    <property type="entry name" value="PTrfase/Anion_transptr"/>
</dbReference>
<comment type="subcellular location">
    <subcellularLocation>
        <location evidence="1">Cytoplasm</location>
    </subcellularLocation>
</comment>
<reference evidence="14" key="2">
    <citation type="journal article" date="2021" name="PeerJ">
        <title>Extensive microbial diversity within the chicken gut microbiome revealed by metagenomics and culture.</title>
        <authorList>
            <person name="Gilroy R."/>
            <person name="Ravi A."/>
            <person name="Getino M."/>
            <person name="Pursley I."/>
            <person name="Horton D.L."/>
            <person name="Alikhan N.F."/>
            <person name="Baker D."/>
            <person name="Gharbi K."/>
            <person name="Hall N."/>
            <person name="Watson M."/>
            <person name="Adriaenssens E.M."/>
            <person name="Foster-Nyarko E."/>
            <person name="Jarju S."/>
            <person name="Secka A."/>
            <person name="Antonio M."/>
            <person name="Oren A."/>
            <person name="Chaudhuri R.R."/>
            <person name="La Ragione R."/>
            <person name="Hildebrand F."/>
            <person name="Pallen M.J."/>
        </authorList>
    </citation>
    <scope>NUCLEOTIDE SEQUENCE</scope>
    <source>
        <strain evidence="14">F6-4510</strain>
    </source>
</reference>
<evidence type="ECO:0000259" key="12">
    <source>
        <dbReference type="PROSITE" id="PS51099"/>
    </source>
</evidence>
<evidence type="ECO:0000313" key="14">
    <source>
        <dbReference type="EMBL" id="MBO8433980.1"/>
    </source>
</evidence>
<evidence type="ECO:0000313" key="15">
    <source>
        <dbReference type="Proteomes" id="UP000823611"/>
    </source>
</evidence>
<keyword evidence="3" id="KW-0963">Cytoplasm</keyword>
<dbReference type="InterPro" id="IPR002178">
    <property type="entry name" value="PTS_EIIA_type-2_dom"/>
</dbReference>
<dbReference type="Pfam" id="PF00874">
    <property type="entry name" value="PRD"/>
    <property type="match status" value="1"/>
</dbReference>
<dbReference type="Gene3D" id="1.10.1790.10">
    <property type="entry name" value="PRD domain"/>
    <property type="match status" value="1"/>
</dbReference>
<evidence type="ECO:0000256" key="1">
    <source>
        <dbReference type="ARBA" id="ARBA00004496"/>
    </source>
</evidence>
<dbReference type="InterPro" id="IPR011608">
    <property type="entry name" value="PRD"/>
</dbReference>
<evidence type="ECO:0000256" key="8">
    <source>
        <dbReference type="ARBA" id="ARBA00037387"/>
    </source>
</evidence>
<dbReference type="CDD" id="cd05568">
    <property type="entry name" value="PTS_IIB_bgl_like"/>
    <property type="match status" value="1"/>
</dbReference>
<dbReference type="Gene3D" id="3.40.930.10">
    <property type="entry name" value="Mannitol-specific EII, Chain A"/>
    <property type="match status" value="1"/>
</dbReference>
<reference evidence="14" key="1">
    <citation type="submission" date="2020-10" db="EMBL/GenBank/DDBJ databases">
        <authorList>
            <person name="Gilroy R."/>
        </authorList>
    </citation>
    <scope>NUCLEOTIDE SEQUENCE</scope>
    <source>
        <strain evidence="14">F6-4510</strain>
    </source>
</reference>
<keyword evidence="5" id="KW-0808">Transferase</keyword>
<dbReference type="SUPFAM" id="SSF63520">
    <property type="entry name" value="PTS-regulatory domain, PRD"/>
    <property type="match status" value="1"/>
</dbReference>
<name>A0A9D9DW24_9FIRM</name>
<dbReference type="GO" id="GO:0009401">
    <property type="term" value="P:phosphoenolpyruvate-dependent sugar phosphotransferase system"/>
    <property type="evidence" value="ECO:0007669"/>
    <property type="project" value="UniProtKB-KW"/>
</dbReference>
<dbReference type="InterPro" id="IPR051351">
    <property type="entry name" value="Ascorbate-PTS_EIIA_comp"/>
</dbReference>
<dbReference type="PROSITE" id="PS51099">
    <property type="entry name" value="PTS_EIIB_TYPE_2"/>
    <property type="match status" value="1"/>
</dbReference>
<dbReference type="PANTHER" id="PTHR36203">
    <property type="entry name" value="ASCORBATE-SPECIFIC PTS SYSTEM EIIA COMPONENT"/>
    <property type="match status" value="1"/>
</dbReference>
<sequence>IYYLEFDDLYEKNDLIKISEKVIENFQILSGITFKDTNDLLQLLVQHCVPAFYRIKYNYHLENSILDLILEEYIELHHIVRKAVKPYEDFIKAKINDEELVYITVLFGASLSKEGMLKNVIYNKKAVIVCTNGVTVSNYMLINLKKLFPQIEFLNCLSMRDFYSYDEEYDIVFSTVNVNTDKILFLVEPFADENSKEIFRKRVLEEINYRKINDNRLDEFVNILENYSDSLSKEELVEQLRGVYLNNGKELEQNSNDNKLSLKDVLTIDNIKISKFVMEWKRAIEITAFPLLYSNKIYARYVKRMIQIIEEEKPFIMIADGVAVAHAGVDDGVSKVGISLTIFPEKICFNDYMNVDILIVLATPNTKAHLYAFGQLLEILEDTKAMEKIRKCKDVEEVMKIMDLV</sequence>
<dbReference type="GO" id="GO:0005737">
    <property type="term" value="C:cytoplasm"/>
    <property type="evidence" value="ECO:0007669"/>
    <property type="project" value="UniProtKB-SubCell"/>
</dbReference>
<evidence type="ECO:0000259" key="11">
    <source>
        <dbReference type="PROSITE" id="PS51094"/>
    </source>
</evidence>
<comment type="caution">
    <text evidence="14">The sequence shown here is derived from an EMBL/GenBank/DDBJ whole genome shotgun (WGS) entry which is preliminary data.</text>
</comment>